<dbReference type="PIRSF" id="PIRSF002741">
    <property type="entry name" value="MppA"/>
    <property type="match status" value="1"/>
</dbReference>
<dbReference type="RefSeq" id="WP_369668567.1">
    <property type="nucleotide sequence ID" value="NZ_JBDKXB010000047.1"/>
</dbReference>
<dbReference type="Gene3D" id="3.40.190.10">
    <property type="entry name" value="Periplasmic binding protein-like II"/>
    <property type="match status" value="1"/>
</dbReference>
<protein>
    <submittedName>
        <fullName evidence="6">ABC transporter substrate-binding protein</fullName>
    </submittedName>
</protein>
<dbReference type="PANTHER" id="PTHR30290:SF10">
    <property type="entry name" value="PERIPLASMIC OLIGOPEPTIDE-BINDING PROTEIN-RELATED"/>
    <property type="match status" value="1"/>
</dbReference>
<keyword evidence="7" id="KW-1185">Reference proteome</keyword>
<dbReference type="InterPro" id="IPR039424">
    <property type="entry name" value="SBP_5"/>
</dbReference>
<organism evidence="6 7">
    <name type="scientific">Thioalkalicoccus limnaeus</name>
    <dbReference type="NCBI Taxonomy" id="120681"/>
    <lineage>
        <taxon>Bacteria</taxon>
        <taxon>Pseudomonadati</taxon>
        <taxon>Pseudomonadota</taxon>
        <taxon>Gammaproteobacteria</taxon>
        <taxon>Chromatiales</taxon>
        <taxon>Chromatiaceae</taxon>
        <taxon>Thioalkalicoccus</taxon>
    </lineage>
</organism>
<dbReference type="CDD" id="cd00995">
    <property type="entry name" value="PBP2_NikA_DppA_OppA_like"/>
    <property type="match status" value="1"/>
</dbReference>
<comment type="subcellular location">
    <subcellularLocation>
        <location evidence="1">Cell envelope</location>
    </subcellularLocation>
</comment>
<dbReference type="PANTHER" id="PTHR30290">
    <property type="entry name" value="PERIPLASMIC BINDING COMPONENT OF ABC TRANSPORTER"/>
    <property type="match status" value="1"/>
</dbReference>
<dbReference type="Proteomes" id="UP001564408">
    <property type="component" value="Unassembled WGS sequence"/>
</dbReference>
<gene>
    <name evidence="6" type="ORF">ABC977_17450</name>
</gene>
<comment type="similarity">
    <text evidence="2">Belongs to the bacterial solute-binding protein 5 family.</text>
</comment>
<keyword evidence="4" id="KW-0732">Signal</keyword>
<dbReference type="Gene3D" id="3.10.105.10">
    <property type="entry name" value="Dipeptide-binding Protein, Domain 3"/>
    <property type="match status" value="1"/>
</dbReference>
<comment type="caution">
    <text evidence="6">The sequence shown here is derived from an EMBL/GenBank/DDBJ whole genome shotgun (WGS) entry which is preliminary data.</text>
</comment>
<evidence type="ECO:0000313" key="7">
    <source>
        <dbReference type="Proteomes" id="UP001564408"/>
    </source>
</evidence>
<reference evidence="6 7" key="1">
    <citation type="submission" date="2024-05" db="EMBL/GenBank/DDBJ databases">
        <title>Genome Sequence and Characterization of the New Strain Purple Sulfur Bacterium of Genus Thioalkalicoccus.</title>
        <authorList>
            <person name="Bryantseva I.A."/>
            <person name="Kyndt J.A."/>
            <person name="Imhoff J.F."/>
        </authorList>
    </citation>
    <scope>NUCLEOTIDE SEQUENCE [LARGE SCALE GENOMIC DNA]</scope>
    <source>
        <strain evidence="6 7">Um2</strain>
    </source>
</reference>
<dbReference type="EMBL" id="JBDKXB010000047">
    <property type="protein sequence ID" value="MEY6434186.1"/>
    <property type="molecule type" value="Genomic_DNA"/>
</dbReference>
<dbReference type="InterPro" id="IPR000914">
    <property type="entry name" value="SBP_5_dom"/>
</dbReference>
<accession>A0ABV4BI51</accession>
<evidence type="ECO:0000256" key="1">
    <source>
        <dbReference type="ARBA" id="ARBA00004196"/>
    </source>
</evidence>
<dbReference type="InterPro" id="IPR030678">
    <property type="entry name" value="Peptide/Ni-bd"/>
</dbReference>
<evidence type="ECO:0000256" key="3">
    <source>
        <dbReference type="ARBA" id="ARBA00022448"/>
    </source>
</evidence>
<feature type="domain" description="Solute-binding protein family 5" evidence="5">
    <location>
        <begin position="101"/>
        <end position="424"/>
    </location>
</feature>
<evidence type="ECO:0000256" key="2">
    <source>
        <dbReference type="ARBA" id="ARBA00005695"/>
    </source>
</evidence>
<keyword evidence="3" id="KW-0813">Transport</keyword>
<sequence>MNRSMSRAPARDRAGPANPAACAVRGRLGVVLVLVSLLIGACTAPDPEPVDAPLRLALISPPRNLDPRLATDAASERVNRLLYRRLIEFDERSLPVPSLASWEALTPTHYRFTLGEEGRVFSDGTRLTAADVVATYRSILDPASLSPHRATLSLIASVQSEAPEQIDFHLDAPDPLFPAYLGIGILPAARIEAGHGFARAPIGSGPFRLIDWPEPARLRLERRRDGQPFELIGVRDPNVRVMKLLRGEVDMLQNDLSPELIGYLRRRDEVRVERRDGVNYSYLGFNLEDPSTGRNEVRQAIAAAIDRDAILAYLFQGGARPAAGLFPPTHWAGADFEVPPHDPAGAQAWLARIGHGPENPLRLIYKTSSDPFRLRLAAVIQAQLAAVGIDLEIRSYDWGTFFGDVQAGRFQLYGLTWVGLRTPDIFRYAFHSAATPPDGANRGRYRNDQVDRLIDTARQEPDLEIQAELYRQVQRQILRDLPYIPLWYEDQVFVARREVEGYRLAADGNYDGLERVARTAPIAARTIASRD</sequence>
<dbReference type="Pfam" id="PF00496">
    <property type="entry name" value="SBP_bac_5"/>
    <property type="match status" value="1"/>
</dbReference>
<dbReference type="SUPFAM" id="SSF53850">
    <property type="entry name" value="Periplasmic binding protein-like II"/>
    <property type="match status" value="1"/>
</dbReference>
<name>A0ABV4BI51_9GAMM</name>
<proteinExistence type="inferred from homology"/>
<evidence type="ECO:0000313" key="6">
    <source>
        <dbReference type="EMBL" id="MEY6434186.1"/>
    </source>
</evidence>
<dbReference type="Gene3D" id="3.90.76.10">
    <property type="entry name" value="Dipeptide-binding Protein, Domain 1"/>
    <property type="match status" value="1"/>
</dbReference>
<evidence type="ECO:0000256" key="4">
    <source>
        <dbReference type="ARBA" id="ARBA00022729"/>
    </source>
</evidence>
<evidence type="ECO:0000259" key="5">
    <source>
        <dbReference type="Pfam" id="PF00496"/>
    </source>
</evidence>